<proteinExistence type="predicted"/>
<dbReference type="EMBL" id="BPLR01015304">
    <property type="protein sequence ID" value="GIY75151.1"/>
    <property type="molecule type" value="Genomic_DNA"/>
</dbReference>
<evidence type="ECO:0000313" key="1">
    <source>
        <dbReference type="EMBL" id="GIY75151.1"/>
    </source>
</evidence>
<dbReference type="Proteomes" id="UP001054945">
    <property type="component" value="Unassembled WGS sequence"/>
</dbReference>
<keyword evidence="2" id="KW-1185">Reference proteome</keyword>
<reference evidence="1 2" key="1">
    <citation type="submission" date="2021-06" db="EMBL/GenBank/DDBJ databases">
        <title>Caerostris extrusa draft genome.</title>
        <authorList>
            <person name="Kono N."/>
            <person name="Arakawa K."/>
        </authorList>
    </citation>
    <scope>NUCLEOTIDE SEQUENCE [LARGE SCALE GENOMIC DNA]</scope>
</reference>
<gene>
    <name evidence="1" type="ORF">CEXT_494051</name>
</gene>
<sequence length="83" mass="8889">MFLHLHLGDNVHPSSITIDVQNCCGPLFSCPLYSSAGSSGPPTDGDGGTDSALMRDCPTFECRVRGLGKNPTYYCFCRKGTLT</sequence>
<organism evidence="1 2">
    <name type="scientific">Caerostris extrusa</name>
    <name type="common">Bark spider</name>
    <name type="synonym">Caerostris bankana</name>
    <dbReference type="NCBI Taxonomy" id="172846"/>
    <lineage>
        <taxon>Eukaryota</taxon>
        <taxon>Metazoa</taxon>
        <taxon>Ecdysozoa</taxon>
        <taxon>Arthropoda</taxon>
        <taxon>Chelicerata</taxon>
        <taxon>Arachnida</taxon>
        <taxon>Araneae</taxon>
        <taxon>Araneomorphae</taxon>
        <taxon>Entelegynae</taxon>
        <taxon>Araneoidea</taxon>
        <taxon>Araneidae</taxon>
        <taxon>Caerostris</taxon>
    </lineage>
</organism>
<comment type="caution">
    <text evidence="1">The sequence shown here is derived from an EMBL/GenBank/DDBJ whole genome shotgun (WGS) entry which is preliminary data.</text>
</comment>
<evidence type="ECO:0000313" key="2">
    <source>
        <dbReference type="Proteomes" id="UP001054945"/>
    </source>
</evidence>
<name>A0AAV4VZI0_CAEEX</name>
<dbReference type="AlphaFoldDB" id="A0AAV4VZI0"/>
<protein>
    <submittedName>
        <fullName evidence="1">Uncharacterized protein</fullName>
    </submittedName>
</protein>
<accession>A0AAV4VZI0</accession>